<dbReference type="AlphaFoldDB" id="A0A146KB56"/>
<organism evidence="7">
    <name type="scientific">Trepomonas sp. PC1</name>
    <dbReference type="NCBI Taxonomy" id="1076344"/>
    <lineage>
        <taxon>Eukaryota</taxon>
        <taxon>Metamonada</taxon>
        <taxon>Diplomonadida</taxon>
        <taxon>Hexamitidae</taxon>
        <taxon>Hexamitinae</taxon>
        <taxon>Trepomonas</taxon>
    </lineage>
</organism>
<sequence length="445" mass="51974">LVEKFYPQQSNLLHNLLDDPCQTRQFYISNGVSADEFVQQYPILRQFGLAMDLEVPIVKNSRLLERKAIVFYAFEDQLIGQMCVSLLSQFLPPQYFEIVQFLAQNGRMTIQQLQQMQEENKSVKQKILSQSVEDIIAQLTTKQLVQKEEDYVVFQQKQLLDEYLKQNNFILGQKQKQSLPENLIQIKNLQPSYVSEHFCLNFSNLLKYVQIKLFLQNFRHQFDEITFQVASFCFFYSSSLQEENLRSFTLQDLQAFISSVKDPNDLFMIIQGQQMKISLNQIQIQIQTLVQAQFIAQAFDHYSVNLKYFLQSQKLNQIQKFVTERYQTEHGRVFKLLLQRKFLDETQIEYEAILNKALTNQILNQLHKDGFIQIYSKGDWSERSVQLYSIDENQSMANGRELAAKMVAGFIDLKNGMSAAVEMKSKTVLVNFALGRLIELFAVIV</sequence>
<dbReference type="PANTHER" id="PTHR12949:SF0">
    <property type="entry name" value="DNA-DIRECTED RNA POLYMERASE III SUBUNIT RPC3"/>
    <property type="match status" value="1"/>
</dbReference>
<evidence type="ECO:0000313" key="7">
    <source>
        <dbReference type="EMBL" id="JAP94043.1"/>
    </source>
</evidence>
<dbReference type="InterPro" id="IPR055207">
    <property type="entry name" value="POLR3C_WHD"/>
</dbReference>
<reference evidence="7" key="1">
    <citation type="submission" date="2015-07" db="EMBL/GenBank/DDBJ databases">
        <title>Adaptation to a free-living lifestyle via gene acquisitions in the diplomonad Trepomonas sp. PC1.</title>
        <authorList>
            <person name="Xu F."/>
            <person name="Jerlstrom-Hultqvist J."/>
            <person name="Kolisko M."/>
            <person name="Simpson A.G.B."/>
            <person name="Roger A.J."/>
            <person name="Svard S.G."/>
            <person name="Andersson J.O."/>
        </authorList>
    </citation>
    <scope>NUCLEOTIDE SEQUENCE</scope>
    <source>
        <strain evidence="7">PC1</strain>
    </source>
</reference>
<dbReference type="Gene3D" id="1.10.10.10">
    <property type="entry name" value="Winged helix-like DNA-binding domain superfamily/Winged helix DNA-binding domain"/>
    <property type="match status" value="1"/>
</dbReference>
<comment type="function">
    <text evidence="5">DNA-dependent RNA polymerase catalyzes the transcription of DNA into RNA using the four ribonucleoside triphosphates as substrates. Specific core component of RNA polymerase III which synthesizes small RNAs, such as 5S rRNA and tRNAs.</text>
</comment>
<protein>
    <recommendedName>
        <fullName evidence="5">DNA-directed RNA polymerase III subunit RPC3</fullName>
        <shortName evidence="5">RNA polymerase III subunit C3</shortName>
    </recommendedName>
</protein>
<dbReference type="PANTHER" id="PTHR12949">
    <property type="entry name" value="RNA POLYMERASE III DNA DIRECTED -RELATED"/>
    <property type="match status" value="1"/>
</dbReference>
<evidence type="ECO:0000256" key="4">
    <source>
        <dbReference type="ARBA" id="ARBA00023242"/>
    </source>
</evidence>
<keyword evidence="3 5" id="KW-0804">Transcription</keyword>
<dbReference type="EMBL" id="GDID01002563">
    <property type="protein sequence ID" value="JAP94043.1"/>
    <property type="molecule type" value="Transcribed_RNA"/>
</dbReference>
<dbReference type="Pfam" id="PF22536">
    <property type="entry name" value="WHD_POLR3C"/>
    <property type="match status" value="1"/>
</dbReference>
<dbReference type="InterPro" id="IPR039748">
    <property type="entry name" value="RPC3"/>
</dbReference>
<dbReference type="InterPro" id="IPR036388">
    <property type="entry name" value="WH-like_DNA-bd_sf"/>
</dbReference>
<keyword evidence="2 5" id="KW-0240">DNA-directed RNA polymerase</keyword>
<accession>A0A146KB56</accession>
<keyword evidence="4 5" id="KW-0539">Nucleus</keyword>
<comment type="subcellular location">
    <subcellularLocation>
        <location evidence="1 5">Nucleus</location>
    </subcellularLocation>
</comment>
<evidence type="ECO:0000256" key="1">
    <source>
        <dbReference type="ARBA" id="ARBA00004123"/>
    </source>
</evidence>
<name>A0A146KB56_9EUKA</name>
<dbReference type="GO" id="GO:0003697">
    <property type="term" value="F:single-stranded DNA binding"/>
    <property type="evidence" value="ECO:0007669"/>
    <property type="project" value="UniProtKB-UniRule"/>
</dbReference>
<evidence type="ECO:0000256" key="2">
    <source>
        <dbReference type="ARBA" id="ARBA00022478"/>
    </source>
</evidence>
<evidence type="ECO:0000256" key="3">
    <source>
        <dbReference type="ARBA" id="ARBA00023163"/>
    </source>
</evidence>
<comment type="subunit">
    <text evidence="5">Component of the RNA polymerase III (Pol III) complex consisting of 17 subunits.</text>
</comment>
<dbReference type="GO" id="GO:0005666">
    <property type="term" value="C:RNA polymerase III complex"/>
    <property type="evidence" value="ECO:0007669"/>
    <property type="project" value="UniProtKB-UniRule"/>
</dbReference>
<feature type="domain" description="DNA-directed RNA polymerase III subunit RPC3 winged-helix" evidence="6">
    <location>
        <begin position="318"/>
        <end position="375"/>
    </location>
</feature>
<comment type="similarity">
    <text evidence="5">Belongs to the eukaryotic RPC3/POLR3C RNA polymerase subunit family.</text>
</comment>
<evidence type="ECO:0000256" key="5">
    <source>
        <dbReference type="RuleBase" id="RU367076"/>
    </source>
</evidence>
<proteinExistence type="inferred from homology"/>
<evidence type="ECO:0000259" key="6">
    <source>
        <dbReference type="Pfam" id="PF22536"/>
    </source>
</evidence>
<gene>
    <name evidence="7" type="ORF">TPC1_13445</name>
</gene>
<feature type="non-terminal residue" evidence="7">
    <location>
        <position position="1"/>
    </location>
</feature>